<evidence type="ECO:0000256" key="4">
    <source>
        <dbReference type="ARBA" id="ARBA00022771"/>
    </source>
</evidence>
<dbReference type="GO" id="GO:0008270">
    <property type="term" value="F:zinc ion binding"/>
    <property type="evidence" value="ECO:0007669"/>
    <property type="project" value="UniProtKB-KW"/>
</dbReference>
<feature type="domain" description="MATH" evidence="10">
    <location>
        <begin position="263"/>
        <end position="404"/>
    </location>
</feature>
<evidence type="ECO:0000256" key="1">
    <source>
        <dbReference type="ARBA" id="ARBA00004496"/>
    </source>
</evidence>
<evidence type="ECO:0000313" key="11">
    <source>
        <dbReference type="EMBL" id="KAK2588227.1"/>
    </source>
</evidence>
<keyword evidence="2" id="KW-0963">Cytoplasm</keyword>
<evidence type="ECO:0000256" key="2">
    <source>
        <dbReference type="ARBA" id="ARBA00022490"/>
    </source>
</evidence>
<name>A0AAD9VW11_9HYME</name>
<evidence type="ECO:0000313" key="12">
    <source>
        <dbReference type="Proteomes" id="UP001258017"/>
    </source>
</evidence>
<feature type="region of interest" description="Disordered" evidence="8">
    <location>
        <begin position="188"/>
        <end position="209"/>
    </location>
</feature>
<dbReference type="SUPFAM" id="SSF49599">
    <property type="entry name" value="TRAF domain-like"/>
    <property type="match status" value="1"/>
</dbReference>
<dbReference type="SUPFAM" id="SSF57850">
    <property type="entry name" value="RING/U-box"/>
    <property type="match status" value="1"/>
</dbReference>
<dbReference type="InterPro" id="IPR001841">
    <property type="entry name" value="Znf_RING"/>
</dbReference>
<dbReference type="EMBL" id="JAIFRP010000006">
    <property type="protein sequence ID" value="KAK2588227.1"/>
    <property type="molecule type" value="Genomic_DNA"/>
</dbReference>
<dbReference type="Pfam" id="PF00097">
    <property type="entry name" value="zf-C3HC4"/>
    <property type="match status" value="1"/>
</dbReference>
<evidence type="ECO:0008006" key="13">
    <source>
        <dbReference type="Google" id="ProtNLM"/>
    </source>
</evidence>
<comment type="caution">
    <text evidence="11">The sequence shown here is derived from an EMBL/GenBank/DDBJ whole genome shotgun (WGS) entry which is preliminary data.</text>
</comment>
<protein>
    <recommendedName>
        <fullName evidence="13">TNF receptor-associated factor 6</fullName>
    </recommendedName>
</protein>
<evidence type="ECO:0000256" key="3">
    <source>
        <dbReference type="ARBA" id="ARBA00022723"/>
    </source>
</evidence>
<comment type="subcellular location">
    <subcellularLocation>
        <location evidence="1">Cytoplasm</location>
    </subcellularLocation>
</comment>
<proteinExistence type="predicted"/>
<accession>A0AAD9VW11</accession>
<keyword evidence="12" id="KW-1185">Reference proteome</keyword>
<dbReference type="AlphaFoldDB" id="A0AAD9VW11"/>
<keyword evidence="3" id="KW-0479">Metal-binding</keyword>
<evidence type="ECO:0000256" key="6">
    <source>
        <dbReference type="PROSITE-ProRule" id="PRU00175"/>
    </source>
</evidence>
<dbReference type="Gene3D" id="2.60.210.10">
    <property type="entry name" value="Apoptosis, Tumor Necrosis Factor Receptor Associated Protein 2, Chain A"/>
    <property type="match status" value="1"/>
</dbReference>
<dbReference type="PANTHER" id="PTHR10131">
    <property type="entry name" value="TNF RECEPTOR ASSOCIATED FACTOR"/>
    <property type="match status" value="1"/>
</dbReference>
<reference evidence="11" key="1">
    <citation type="submission" date="2021-08" db="EMBL/GenBank/DDBJ databases">
        <authorList>
            <person name="Misof B."/>
            <person name="Oliver O."/>
            <person name="Podsiadlowski L."/>
            <person name="Donath A."/>
            <person name="Peters R."/>
            <person name="Mayer C."/>
            <person name="Rust J."/>
            <person name="Gunkel S."/>
            <person name="Lesny P."/>
            <person name="Martin S."/>
            <person name="Oeyen J.P."/>
            <person name="Petersen M."/>
            <person name="Panagiotis P."/>
            <person name="Wilbrandt J."/>
            <person name="Tanja T."/>
        </authorList>
    </citation>
    <scope>NUCLEOTIDE SEQUENCE</scope>
    <source>
        <strain evidence="11">GBR_01_08_01A</strain>
        <tissue evidence="11">Thorax + abdomen</tissue>
    </source>
</reference>
<dbReference type="SMART" id="SM00184">
    <property type="entry name" value="RING"/>
    <property type="match status" value="1"/>
</dbReference>
<dbReference type="InterPro" id="IPR018957">
    <property type="entry name" value="Znf_C3HC4_RING-type"/>
</dbReference>
<dbReference type="InterPro" id="IPR013083">
    <property type="entry name" value="Znf_RING/FYVE/PHD"/>
</dbReference>
<dbReference type="GO" id="GO:0031663">
    <property type="term" value="P:lipopolysaccharide-mediated signaling pathway"/>
    <property type="evidence" value="ECO:0007669"/>
    <property type="project" value="TreeGrafter"/>
</dbReference>
<dbReference type="InterPro" id="IPR002083">
    <property type="entry name" value="MATH/TRAF_dom"/>
</dbReference>
<dbReference type="GO" id="GO:0061630">
    <property type="term" value="F:ubiquitin protein ligase activity"/>
    <property type="evidence" value="ECO:0007669"/>
    <property type="project" value="TreeGrafter"/>
</dbReference>
<dbReference type="InterPro" id="IPR017907">
    <property type="entry name" value="Znf_RING_CS"/>
</dbReference>
<evidence type="ECO:0000256" key="8">
    <source>
        <dbReference type="SAM" id="MobiDB-lite"/>
    </source>
</evidence>
<keyword evidence="5" id="KW-0862">Zinc</keyword>
<dbReference type="PANTHER" id="PTHR10131:SF152">
    <property type="entry name" value="TNF RECEPTOR-ASSOCIATED FACTOR 6"/>
    <property type="match status" value="1"/>
</dbReference>
<feature type="domain" description="RING-type" evidence="9">
    <location>
        <begin position="34"/>
        <end position="73"/>
    </location>
</feature>
<dbReference type="GO" id="GO:0043122">
    <property type="term" value="P:regulation of canonical NF-kappaB signal transduction"/>
    <property type="evidence" value="ECO:0007669"/>
    <property type="project" value="TreeGrafter"/>
</dbReference>
<dbReference type="PROSITE" id="PS00518">
    <property type="entry name" value="ZF_RING_1"/>
    <property type="match status" value="1"/>
</dbReference>
<evidence type="ECO:0000256" key="5">
    <source>
        <dbReference type="ARBA" id="ARBA00022833"/>
    </source>
</evidence>
<dbReference type="PROSITE" id="PS50144">
    <property type="entry name" value="MATH"/>
    <property type="match status" value="1"/>
</dbReference>
<dbReference type="InterPro" id="IPR008974">
    <property type="entry name" value="TRAF-like"/>
</dbReference>
<dbReference type="GO" id="GO:0005634">
    <property type="term" value="C:nucleus"/>
    <property type="evidence" value="ECO:0007669"/>
    <property type="project" value="UniProtKB-ARBA"/>
</dbReference>
<organism evidence="11 12">
    <name type="scientific">Odynerus spinipes</name>
    <dbReference type="NCBI Taxonomy" id="1348599"/>
    <lineage>
        <taxon>Eukaryota</taxon>
        <taxon>Metazoa</taxon>
        <taxon>Ecdysozoa</taxon>
        <taxon>Arthropoda</taxon>
        <taxon>Hexapoda</taxon>
        <taxon>Insecta</taxon>
        <taxon>Pterygota</taxon>
        <taxon>Neoptera</taxon>
        <taxon>Endopterygota</taxon>
        <taxon>Hymenoptera</taxon>
        <taxon>Apocrita</taxon>
        <taxon>Aculeata</taxon>
        <taxon>Vespoidea</taxon>
        <taxon>Vespidae</taxon>
        <taxon>Eumeninae</taxon>
        <taxon>Odynerus</taxon>
    </lineage>
</organism>
<dbReference type="Pfam" id="PF21355">
    <property type="entry name" value="TRAF-mep_MATH"/>
    <property type="match status" value="1"/>
</dbReference>
<dbReference type="GO" id="GO:0045087">
    <property type="term" value="P:innate immune response"/>
    <property type="evidence" value="ECO:0007669"/>
    <property type="project" value="TreeGrafter"/>
</dbReference>
<sequence length="415" mass="47928">MATSDKINEPIKVAEESEICGESLKGYLEPRFECPICLTWLRDPILTSCGHKFCSRCIYTWLQKEGACCPVDSQPLKSESDLFRDLYTSREISQQRTTCVYRQSGCLVELSPVDMETHINECTYKNESTSEGTHCPFKDVGCTEIFCSEESSRIHLEKNINTHLTMILNVLPRLSTGQGNVSAISAESKLWDPPPKNEMSVSNKEEPPPDWQQLLKNLYERIVVLEQQNRELSITVSNQKNQLTALQTSIRFTEEELLLRNCNGVYIWKLNSFQEKLTSMINDPLKMFYSPGFYTCPNGYKICARINISSKDPEFLSLLLHIMKSENDDALDWPFNGVMYFVLIHPDNSEKDIREKTCSRPDLEAFRKPICELNKRSFGYVEFVRIPDLPDFLRKDTLTFRIEVRAYDKFKLPLL</sequence>
<evidence type="ECO:0000259" key="9">
    <source>
        <dbReference type="PROSITE" id="PS50089"/>
    </source>
</evidence>
<keyword evidence="4 6" id="KW-0863">Zinc-finger</keyword>
<keyword evidence="7" id="KW-0175">Coiled coil</keyword>
<evidence type="ECO:0000256" key="7">
    <source>
        <dbReference type="SAM" id="Coils"/>
    </source>
</evidence>
<feature type="coiled-coil region" evidence="7">
    <location>
        <begin position="215"/>
        <end position="256"/>
    </location>
</feature>
<dbReference type="PROSITE" id="PS50089">
    <property type="entry name" value="ZF_RING_2"/>
    <property type="match status" value="1"/>
</dbReference>
<reference evidence="11" key="2">
    <citation type="journal article" date="2023" name="Commun. Biol.">
        <title>Intrasexual cuticular hydrocarbon dimorphism in a wasp sheds light on hydrocarbon biosynthesis genes in Hymenoptera.</title>
        <authorList>
            <person name="Moris V.C."/>
            <person name="Podsiadlowski L."/>
            <person name="Martin S."/>
            <person name="Oeyen J.P."/>
            <person name="Donath A."/>
            <person name="Petersen M."/>
            <person name="Wilbrandt J."/>
            <person name="Misof B."/>
            <person name="Liedtke D."/>
            <person name="Thamm M."/>
            <person name="Scheiner R."/>
            <person name="Schmitt T."/>
            <person name="Niehuis O."/>
        </authorList>
    </citation>
    <scope>NUCLEOTIDE SEQUENCE</scope>
    <source>
        <strain evidence="11">GBR_01_08_01A</strain>
    </source>
</reference>
<dbReference type="Gene3D" id="3.30.40.10">
    <property type="entry name" value="Zinc/RING finger domain, C3HC4 (zinc finger)"/>
    <property type="match status" value="2"/>
</dbReference>
<gene>
    <name evidence="11" type="ORF">KPH14_004260</name>
</gene>
<evidence type="ECO:0000259" key="10">
    <source>
        <dbReference type="PROSITE" id="PS50144"/>
    </source>
</evidence>
<dbReference type="GO" id="GO:0005737">
    <property type="term" value="C:cytoplasm"/>
    <property type="evidence" value="ECO:0007669"/>
    <property type="project" value="UniProtKB-SubCell"/>
</dbReference>
<dbReference type="Proteomes" id="UP001258017">
    <property type="component" value="Unassembled WGS sequence"/>
</dbReference>
<dbReference type="InterPro" id="IPR049342">
    <property type="entry name" value="TRAF1-6_MATH_dom"/>
</dbReference>